<evidence type="ECO:0000313" key="13">
    <source>
        <dbReference type="EMBL" id="MBB3231874.1"/>
    </source>
</evidence>
<keyword evidence="4" id="KW-0488">Methylation</keyword>
<dbReference type="SUPFAM" id="SSF54523">
    <property type="entry name" value="Pili subunits"/>
    <property type="match status" value="1"/>
</dbReference>
<evidence type="ECO:0000256" key="11">
    <source>
        <dbReference type="SAM" id="Phobius"/>
    </source>
</evidence>
<keyword evidence="14" id="KW-1185">Reference proteome</keyword>
<keyword evidence="6 11" id="KW-0812">Transmembrane</keyword>
<evidence type="ECO:0000256" key="7">
    <source>
        <dbReference type="ARBA" id="ARBA00022989"/>
    </source>
</evidence>
<dbReference type="EMBL" id="JACHXR010000008">
    <property type="protein sequence ID" value="MBB3231874.1"/>
    <property type="molecule type" value="Genomic_DNA"/>
</dbReference>
<comment type="similarity">
    <text evidence="9">Belongs to the GSP H family.</text>
</comment>
<proteinExistence type="inferred from homology"/>
<evidence type="ECO:0000256" key="9">
    <source>
        <dbReference type="ARBA" id="ARBA00025772"/>
    </source>
</evidence>
<evidence type="ECO:0000259" key="12">
    <source>
        <dbReference type="Pfam" id="PF12019"/>
    </source>
</evidence>
<sequence>MNAGDKKRHSGFTLIELLVAIAMVAILATMAVPSFQGMMIRNQLTTDFNQVLTGIHYARSEAIKSRKPVTVVMTSGADGDGWKLEVWEGDGSTAVSCPTDAGCWKVMNENDSAVNVSVTTGSGSGKVTFNQLGRASSSCPLGTPCSISLEHENLTGSPETLNINALGNITRP</sequence>
<dbReference type="Gene3D" id="3.55.40.10">
    <property type="entry name" value="minor pseudopilin epsh domain"/>
    <property type="match status" value="1"/>
</dbReference>
<keyword evidence="8 11" id="KW-0472">Membrane</keyword>
<dbReference type="Pfam" id="PF12019">
    <property type="entry name" value="GspH"/>
    <property type="match status" value="1"/>
</dbReference>
<dbReference type="AlphaFoldDB" id="A0A7W5EUU6"/>
<dbReference type="RefSeq" id="WP_183384349.1">
    <property type="nucleotide sequence ID" value="NZ_JACHXR010000008.1"/>
</dbReference>
<evidence type="ECO:0000256" key="3">
    <source>
        <dbReference type="ARBA" id="ARBA00022475"/>
    </source>
</evidence>
<dbReference type="GO" id="GO:0015627">
    <property type="term" value="C:type II protein secretion system complex"/>
    <property type="evidence" value="ECO:0007669"/>
    <property type="project" value="InterPro"/>
</dbReference>
<dbReference type="GO" id="GO:0005886">
    <property type="term" value="C:plasma membrane"/>
    <property type="evidence" value="ECO:0007669"/>
    <property type="project" value="UniProtKB-SubCell"/>
</dbReference>
<keyword evidence="3" id="KW-1003">Cell membrane</keyword>
<organism evidence="13 14">
    <name type="scientific">Halomonas stenophila</name>
    <dbReference type="NCBI Taxonomy" id="795312"/>
    <lineage>
        <taxon>Bacteria</taxon>
        <taxon>Pseudomonadati</taxon>
        <taxon>Pseudomonadota</taxon>
        <taxon>Gammaproteobacteria</taxon>
        <taxon>Oceanospirillales</taxon>
        <taxon>Halomonadaceae</taxon>
        <taxon>Halomonas</taxon>
    </lineage>
</organism>
<dbReference type="PROSITE" id="PS00409">
    <property type="entry name" value="PROKAR_NTER_METHYL"/>
    <property type="match status" value="1"/>
</dbReference>
<evidence type="ECO:0000256" key="1">
    <source>
        <dbReference type="ARBA" id="ARBA00004377"/>
    </source>
</evidence>
<keyword evidence="5" id="KW-0997">Cell inner membrane</keyword>
<feature type="transmembrane region" description="Helical" evidence="11">
    <location>
        <begin position="12"/>
        <end position="32"/>
    </location>
</feature>
<dbReference type="Pfam" id="PF07963">
    <property type="entry name" value="N_methyl"/>
    <property type="match status" value="1"/>
</dbReference>
<name>A0A7W5EUU6_9GAMM</name>
<dbReference type="InterPro" id="IPR012902">
    <property type="entry name" value="N_methyl_site"/>
</dbReference>
<evidence type="ECO:0000256" key="8">
    <source>
        <dbReference type="ARBA" id="ARBA00023136"/>
    </source>
</evidence>
<evidence type="ECO:0000256" key="5">
    <source>
        <dbReference type="ARBA" id="ARBA00022519"/>
    </source>
</evidence>
<comment type="caution">
    <text evidence="13">The sequence shown here is derived from an EMBL/GenBank/DDBJ whole genome shotgun (WGS) entry which is preliminary data.</text>
</comment>
<evidence type="ECO:0000313" key="14">
    <source>
        <dbReference type="Proteomes" id="UP000518892"/>
    </source>
</evidence>
<keyword evidence="7 11" id="KW-1133">Transmembrane helix</keyword>
<dbReference type="NCBIfam" id="TIGR02532">
    <property type="entry name" value="IV_pilin_GFxxxE"/>
    <property type="match status" value="1"/>
</dbReference>
<accession>A0A7W5EUU6</accession>
<evidence type="ECO:0000256" key="4">
    <source>
        <dbReference type="ARBA" id="ARBA00022481"/>
    </source>
</evidence>
<gene>
    <name evidence="13" type="ORF">FHR97_002737</name>
</gene>
<reference evidence="13 14" key="1">
    <citation type="submission" date="2020-08" db="EMBL/GenBank/DDBJ databases">
        <title>Genomic Encyclopedia of Type Strains, Phase III (KMG-III): the genomes of soil and plant-associated and newly described type strains.</title>
        <authorList>
            <person name="Whitman W."/>
        </authorList>
    </citation>
    <scope>NUCLEOTIDE SEQUENCE [LARGE SCALE GENOMIC DNA]</scope>
    <source>
        <strain evidence="13 14">CECT 7744</strain>
    </source>
</reference>
<evidence type="ECO:0000256" key="6">
    <source>
        <dbReference type="ARBA" id="ARBA00022692"/>
    </source>
</evidence>
<protein>
    <recommendedName>
        <fullName evidence="2">Type II secretion system protein H</fullName>
    </recommendedName>
    <alternativeName>
        <fullName evidence="10">General secretion pathway protein H</fullName>
    </alternativeName>
</protein>
<evidence type="ECO:0000256" key="10">
    <source>
        <dbReference type="ARBA" id="ARBA00030775"/>
    </source>
</evidence>
<dbReference type="Proteomes" id="UP000518892">
    <property type="component" value="Unassembled WGS sequence"/>
</dbReference>
<comment type="subcellular location">
    <subcellularLocation>
        <location evidence="1">Cell inner membrane</location>
        <topology evidence="1">Single-pass membrane protein</topology>
    </subcellularLocation>
</comment>
<dbReference type="InterPro" id="IPR022346">
    <property type="entry name" value="T2SS_GspH"/>
</dbReference>
<feature type="domain" description="General secretion pathway GspH" evidence="12">
    <location>
        <begin position="49"/>
        <end position="167"/>
    </location>
</feature>
<dbReference type="GO" id="GO:0015628">
    <property type="term" value="P:protein secretion by the type II secretion system"/>
    <property type="evidence" value="ECO:0007669"/>
    <property type="project" value="InterPro"/>
</dbReference>
<dbReference type="InterPro" id="IPR045584">
    <property type="entry name" value="Pilin-like"/>
</dbReference>
<evidence type="ECO:0000256" key="2">
    <source>
        <dbReference type="ARBA" id="ARBA00021549"/>
    </source>
</evidence>